<dbReference type="EMBL" id="KL142386">
    <property type="protein sequence ID" value="KDR73322.1"/>
    <property type="molecule type" value="Genomic_DNA"/>
</dbReference>
<feature type="region of interest" description="Disordered" evidence="1">
    <location>
        <begin position="119"/>
        <end position="160"/>
    </location>
</feature>
<proteinExistence type="predicted"/>
<accession>A0A067STD0</accession>
<protein>
    <submittedName>
        <fullName evidence="2">Uncharacterized protein</fullName>
    </submittedName>
</protein>
<keyword evidence="3" id="KW-1185">Reference proteome</keyword>
<sequence length="263" mass="28791">MQKLGEETRRKLAVLNFDDKFSTGFRHPVRISTSRVAGAFSTPRENLKQLFHLRRKGEETAARGEDNGNRPRCCPYLPHRRVAQIAVVLRRGGASHFPSQVTGIRPAFAAPSPPSCRTPCRASPPFQLPTASRFADDADPPCRSRNPHSQPSGPNRHPLSFVLQMGPNPRPLGLLWPPDPIYVEALAAARFAPCFPTPDSLKPAPSLQLPPPTSNMVDAAPSSPPPSLAAVTCVNVSDGPHRRGHYLHLYGIFPMSLFPRSLL</sequence>
<dbReference type="HOGENOM" id="CLU_1057849_0_0_1"/>
<dbReference type="Proteomes" id="UP000027222">
    <property type="component" value="Unassembled WGS sequence"/>
</dbReference>
<organism evidence="2 3">
    <name type="scientific">Galerina marginata (strain CBS 339.88)</name>
    <dbReference type="NCBI Taxonomy" id="685588"/>
    <lineage>
        <taxon>Eukaryota</taxon>
        <taxon>Fungi</taxon>
        <taxon>Dikarya</taxon>
        <taxon>Basidiomycota</taxon>
        <taxon>Agaricomycotina</taxon>
        <taxon>Agaricomycetes</taxon>
        <taxon>Agaricomycetidae</taxon>
        <taxon>Agaricales</taxon>
        <taxon>Agaricineae</taxon>
        <taxon>Strophariaceae</taxon>
        <taxon>Galerina</taxon>
    </lineage>
</organism>
<evidence type="ECO:0000313" key="2">
    <source>
        <dbReference type="EMBL" id="KDR73322.1"/>
    </source>
</evidence>
<reference evidence="3" key="1">
    <citation type="journal article" date="2014" name="Proc. Natl. Acad. Sci. U.S.A.">
        <title>Extensive sampling of basidiomycete genomes demonstrates inadequacy of the white-rot/brown-rot paradigm for wood decay fungi.</title>
        <authorList>
            <person name="Riley R."/>
            <person name="Salamov A.A."/>
            <person name="Brown D.W."/>
            <person name="Nagy L.G."/>
            <person name="Floudas D."/>
            <person name="Held B.W."/>
            <person name="Levasseur A."/>
            <person name="Lombard V."/>
            <person name="Morin E."/>
            <person name="Otillar R."/>
            <person name="Lindquist E.A."/>
            <person name="Sun H."/>
            <person name="LaButti K.M."/>
            <person name="Schmutz J."/>
            <person name="Jabbour D."/>
            <person name="Luo H."/>
            <person name="Baker S.E."/>
            <person name="Pisabarro A.G."/>
            <person name="Walton J.D."/>
            <person name="Blanchette R.A."/>
            <person name="Henrissat B."/>
            <person name="Martin F."/>
            <person name="Cullen D."/>
            <person name="Hibbett D.S."/>
            <person name="Grigoriev I.V."/>
        </authorList>
    </citation>
    <scope>NUCLEOTIDE SEQUENCE [LARGE SCALE GENOMIC DNA]</scope>
    <source>
        <strain evidence="3">CBS 339.88</strain>
    </source>
</reference>
<evidence type="ECO:0000313" key="3">
    <source>
        <dbReference type="Proteomes" id="UP000027222"/>
    </source>
</evidence>
<evidence type="ECO:0000256" key="1">
    <source>
        <dbReference type="SAM" id="MobiDB-lite"/>
    </source>
</evidence>
<name>A0A067STD0_GALM3</name>
<dbReference type="AlphaFoldDB" id="A0A067STD0"/>
<gene>
    <name evidence="2" type="ORF">GALMADRAFT_158406</name>
</gene>